<keyword evidence="2" id="KW-1003">Cell membrane</keyword>
<dbReference type="PANTHER" id="PTHR23513">
    <property type="entry name" value="INTEGRAL MEMBRANE EFFLUX PROTEIN-RELATED"/>
    <property type="match status" value="1"/>
</dbReference>
<dbReference type="SUPFAM" id="SSF103473">
    <property type="entry name" value="MFS general substrate transporter"/>
    <property type="match status" value="1"/>
</dbReference>
<dbReference type="Pfam" id="PF07690">
    <property type="entry name" value="MFS_1"/>
    <property type="match status" value="1"/>
</dbReference>
<evidence type="ECO:0000256" key="5">
    <source>
        <dbReference type="ARBA" id="ARBA00023136"/>
    </source>
</evidence>
<feature type="transmembrane region" description="Helical" evidence="6">
    <location>
        <begin position="69"/>
        <end position="89"/>
    </location>
</feature>
<keyword evidence="4 6" id="KW-1133">Transmembrane helix</keyword>
<feature type="transmembrane region" description="Helical" evidence="6">
    <location>
        <begin position="134"/>
        <end position="158"/>
    </location>
</feature>
<sequence length="397" mass="43899">MNRNIVVLLAVRVIANFADSFYFLASVWYVKDMTDSSFWIGVTTFVAMVPVAFQVLYGPLIDRYAKKKLLLLAMAVQAIVFTILAGLYVIDELSVGVVIVGLFVATLASELSYPTEYALVPTLVREADLQKVNALFTFTYHSLDILCNAIAGILLALIGVGLVYTSNAILYLFLFGAIGFLLRINETKAHTPSDFMYFADLQFGFRYVWKLGSFRTLILVFTCLNFMISISLGVLPILAKTEQEYGLWLAAISIGTLLGSGLSIRFGVRSLRWTFVLATGFGGVAWCISAFWLNRNFGMTLICFSMAWMAIGMMGIQFQTLLQRQIEPDYLGRVLTVVYALQGILAPFGYLLGGALADWVGHGLLYLVGPVTLLGTSHYFLRNSFLKSSVAIHDQAV</sequence>
<dbReference type="RefSeq" id="WP_255177130.1">
    <property type="nucleotide sequence ID" value="NZ_CP101462.1"/>
</dbReference>
<keyword evidence="3 6" id="KW-0812">Transmembrane</keyword>
<feature type="transmembrane region" description="Helical" evidence="6">
    <location>
        <begin position="359"/>
        <end position="381"/>
    </location>
</feature>
<evidence type="ECO:0000313" key="7">
    <source>
        <dbReference type="EMBL" id="UTT42568.1"/>
    </source>
</evidence>
<name>A0ABY5FLX1_9BACL</name>
<feature type="transmembrane region" description="Helical" evidence="6">
    <location>
        <begin position="273"/>
        <end position="293"/>
    </location>
</feature>
<feature type="transmembrane region" description="Helical" evidence="6">
    <location>
        <begin position="216"/>
        <end position="239"/>
    </location>
</feature>
<dbReference type="PANTHER" id="PTHR23513:SF6">
    <property type="entry name" value="MAJOR FACILITATOR SUPERFAMILY ASSOCIATED DOMAIN-CONTAINING PROTEIN"/>
    <property type="match status" value="1"/>
</dbReference>
<keyword evidence="5 6" id="KW-0472">Membrane</keyword>
<dbReference type="InterPro" id="IPR011701">
    <property type="entry name" value="MFS"/>
</dbReference>
<dbReference type="EMBL" id="CP101462">
    <property type="protein sequence ID" value="UTT42568.1"/>
    <property type="molecule type" value="Genomic_DNA"/>
</dbReference>
<feature type="transmembrane region" description="Helical" evidence="6">
    <location>
        <begin position="245"/>
        <end position="266"/>
    </location>
</feature>
<feature type="transmembrane region" description="Helical" evidence="6">
    <location>
        <begin position="36"/>
        <end position="57"/>
    </location>
</feature>
<gene>
    <name evidence="7" type="ORF">NMQ00_13705</name>
</gene>
<feature type="transmembrane region" description="Helical" evidence="6">
    <location>
        <begin position="330"/>
        <end position="353"/>
    </location>
</feature>
<feature type="transmembrane region" description="Helical" evidence="6">
    <location>
        <begin position="7"/>
        <end position="30"/>
    </location>
</feature>
<dbReference type="Gene3D" id="1.20.1250.20">
    <property type="entry name" value="MFS general substrate transporter like domains"/>
    <property type="match status" value="1"/>
</dbReference>
<keyword evidence="8" id="KW-1185">Reference proteome</keyword>
<feature type="transmembrane region" description="Helical" evidence="6">
    <location>
        <begin position="164"/>
        <end position="182"/>
    </location>
</feature>
<evidence type="ECO:0000256" key="6">
    <source>
        <dbReference type="SAM" id="Phobius"/>
    </source>
</evidence>
<feature type="transmembrane region" description="Helical" evidence="6">
    <location>
        <begin position="299"/>
        <end position="318"/>
    </location>
</feature>
<organism evidence="7 8">
    <name type="scientific">Exiguobacterium aurantiacum</name>
    <dbReference type="NCBI Taxonomy" id="33987"/>
    <lineage>
        <taxon>Bacteria</taxon>
        <taxon>Bacillati</taxon>
        <taxon>Bacillota</taxon>
        <taxon>Bacilli</taxon>
        <taxon>Bacillales</taxon>
        <taxon>Bacillales Family XII. Incertae Sedis</taxon>
        <taxon>Exiguobacterium</taxon>
    </lineage>
</organism>
<evidence type="ECO:0000256" key="1">
    <source>
        <dbReference type="ARBA" id="ARBA00004651"/>
    </source>
</evidence>
<accession>A0ABY5FLX1</accession>
<evidence type="ECO:0000256" key="3">
    <source>
        <dbReference type="ARBA" id="ARBA00022692"/>
    </source>
</evidence>
<dbReference type="Proteomes" id="UP001060325">
    <property type="component" value="Chromosome"/>
</dbReference>
<evidence type="ECO:0000256" key="2">
    <source>
        <dbReference type="ARBA" id="ARBA00022475"/>
    </source>
</evidence>
<protein>
    <submittedName>
        <fullName evidence="7">MFS transporter</fullName>
    </submittedName>
</protein>
<evidence type="ECO:0000256" key="4">
    <source>
        <dbReference type="ARBA" id="ARBA00022989"/>
    </source>
</evidence>
<feature type="transmembrane region" description="Helical" evidence="6">
    <location>
        <begin position="95"/>
        <end position="113"/>
    </location>
</feature>
<comment type="subcellular location">
    <subcellularLocation>
        <location evidence="1">Cell membrane</location>
        <topology evidence="1">Multi-pass membrane protein</topology>
    </subcellularLocation>
</comment>
<dbReference type="CDD" id="cd06173">
    <property type="entry name" value="MFS_MefA_like"/>
    <property type="match status" value="1"/>
</dbReference>
<reference evidence="7" key="1">
    <citation type="submission" date="2022-07" db="EMBL/GenBank/DDBJ databases">
        <title>Complete genome of CX2.</title>
        <authorList>
            <person name="Cao G."/>
        </authorList>
    </citation>
    <scope>NUCLEOTIDE SEQUENCE</scope>
    <source>
        <strain evidence="7">CX2</strain>
    </source>
</reference>
<dbReference type="InterPro" id="IPR036259">
    <property type="entry name" value="MFS_trans_sf"/>
</dbReference>
<proteinExistence type="predicted"/>
<evidence type="ECO:0000313" key="8">
    <source>
        <dbReference type="Proteomes" id="UP001060325"/>
    </source>
</evidence>